<dbReference type="InterPro" id="IPR010559">
    <property type="entry name" value="Sig_transdc_His_kin_internal"/>
</dbReference>
<proteinExistence type="predicted"/>
<feature type="transmembrane region" description="Helical" evidence="14">
    <location>
        <begin position="42"/>
        <end position="60"/>
    </location>
</feature>
<gene>
    <name evidence="16" type="ORF">SAMN00808754_2762</name>
</gene>
<evidence type="ECO:0000256" key="3">
    <source>
        <dbReference type="ARBA" id="ARBA00012438"/>
    </source>
</evidence>
<dbReference type="RefSeq" id="WP_084666464.1">
    <property type="nucleotide sequence ID" value="NZ_LT838272.1"/>
</dbReference>
<evidence type="ECO:0000256" key="7">
    <source>
        <dbReference type="ARBA" id="ARBA00022692"/>
    </source>
</evidence>
<reference evidence="16 17" key="1">
    <citation type="submission" date="2017-04" db="EMBL/GenBank/DDBJ databases">
        <authorList>
            <person name="Afonso C.L."/>
            <person name="Miller P.J."/>
            <person name="Scott M.A."/>
            <person name="Spackman E."/>
            <person name="Goraichik I."/>
            <person name="Dimitrov K.M."/>
            <person name="Suarez D.L."/>
            <person name="Swayne D.E."/>
        </authorList>
    </citation>
    <scope>NUCLEOTIDE SEQUENCE [LARGE SCALE GENOMIC DNA]</scope>
    <source>
        <strain evidence="16 17">ToBE</strain>
    </source>
</reference>
<dbReference type="SUPFAM" id="SSF55781">
    <property type="entry name" value="GAF domain-like"/>
    <property type="match status" value="1"/>
</dbReference>
<evidence type="ECO:0000256" key="2">
    <source>
        <dbReference type="ARBA" id="ARBA00004651"/>
    </source>
</evidence>
<feature type="transmembrane region" description="Helical" evidence="14">
    <location>
        <begin position="167"/>
        <end position="187"/>
    </location>
</feature>
<keyword evidence="9 16" id="KW-0418">Kinase</keyword>
<organism evidence="16 17">
    <name type="scientific">Thermanaeromonas toyohensis ToBE</name>
    <dbReference type="NCBI Taxonomy" id="698762"/>
    <lineage>
        <taxon>Bacteria</taxon>
        <taxon>Bacillati</taxon>
        <taxon>Bacillota</taxon>
        <taxon>Clostridia</taxon>
        <taxon>Neomoorellales</taxon>
        <taxon>Neomoorellaceae</taxon>
        <taxon>Thermanaeromonas</taxon>
    </lineage>
</organism>
<evidence type="ECO:0000256" key="11">
    <source>
        <dbReference type="ARBA" id="ARBA00022989"/>
    </source>
</evidence>
<evidence type="ECO:0000256" key="6">
    <source>
        <dbReference type="ARBA" id="ARBA00022679"/>
    </source>
</evidence>
<evidence type="ECO:0000259" key="15">
    <source>
        <dbReference type="PROSITE" id="PS50109"/>
    </source>
</evidence>
<comment type="catalytic activity">
    <reaction evidence="1">
        <text>ATP + protein L-histidine = ADP + protein N-phospho-L-histidine.</text>
        <dbReference type="EC" id="2.7.13.3"/>
    </reaction>
</comment>
<dbReference type="GO" id="GO:0005524">
    <property type="term" value="F:ATP binding"/>
    <property type="evidence" value="ECO:0007669"/>
    <property type="project" value="UniProtKB-KW"/>
</dbReference>
<dbReference type="Pfam" id="PF02518">
    <property type="entry name" value="HATPase_c"/>
    <property type="match status" value="1"/>
</dbReference>
<keyword evidence="10" id="KW-0067">ATP-binding</keyword>
<dbReference type="Pfam" id="PF13492">
    <property type="entry name" value="GAF_3"/>
    <property type="match status" value="1"/>
</dbReference>
<keyword evidence="8" id="KW-0547">Nucleotide-binding</keyword>
<dbReference type="InterPro" id="IPR036890">
    <property type="entry name" value="HATPase_C_sf"/>
</dbReference>
<evidence type="ECO:0000256" key="1">
    <source>
        <dbReference type="ARBA" id="ARBA00000085"/>
    </source>
</evidence>
<evidence type="ECO:0000256" key="8">
    <source>
        <dbReference type="ARBA" id="ARBA00022741"/>
    </source>
</evidence>
<evidence type="ECO:0000256" key="5">
    <source>
        <dbReference type="ARBA" id="ARBA00022553"/>
    </source>
</evidence>
<evidence type="ECO:0000256" key="10">
    <source>
        <dbReference type="ARBA" id="ARBA00022840"/>
    </source>
</evidence>
<keyword evidence="17" id="KW-1185">Reference proteome</keyword>
<keyword evidence="5" id="KW-0597">Phosphoprotein</keyword>
<dbReference type="SUPFAM" id="SSF55874">
    <property type="entry name" value="ATPase domain of HSP90 chaperone/DNA topoisomerase II/histidine kinase"/>
    <property type="match status" value="1"/>
</dbReference>
<dbReference type="PROSITE" id="PS50109">
    <property type="entry name" value="HIS_KIN"/>
    <property type="match status" value="1"/>
</dbReference>
<dbReference type="AlphaFoldDB" id="A0A1W1W0K4"/>
<dbReference type="STRING" id="698762.SAMN00808754_2762"/>
<dbReference type="GO" id="GO:0005886">
    <property type="term" value="C:plasma membrane"/>
    <property type="evidence" value="ECO:0007669"/>
    <property type="project" value="UniProtKB-SubCell"/>
</dbReference>
<feature type="transmembrane region" description="Helical" evidence="14">
    <location>
        <begin position="72"/>
        <end position="92"/>
    </location>
</feature>
<name>A0A1W1W0K4_9FIRM</name>
<keyword evidence="6" id="KW-0808">Transferase</keyword>
<evidence type="ECO:0000256" key="14">
    <source>
        <dbReference type="SAM" id="Phobius"/>
    </source>
</evidence>
<dbReference type="SMART" id="SM00387">
    <property type="entry name" value="HATPase_c"/>
    <property type="match status" value="1"/>
</dbReference>
<dbReference type="InterPro" id="IPR003018">
    <property type="entry name" value="GAF"/>
</dbReference>
<keyword evidence="13 14" id="KW-0472">Membrane</keyword>
<dbReference type="GO" id="GO:0000155">
    <property type="term" value="F:phosphorelay sensor kinase activity"/>
    <property type="evidence" value="ECO:0007669"/>
    <property type="project" value="InterPro"/>
</dbReference>
<keyword evidence="12" id="KW-0902">Two-component regulatory system</keyword>
<dbReference type="InterPro" id="IPR029016">
    <property type="entry name" value="GAF-like_dom_sf"/>
</dbReference>
<feature type="transmembrane region" description="Helical" evidence="14">
    <location>
        <begin position="133"/>
        <end position="155"/>
    </location>
</feature>
<dbReference type="EMBL" id="LT838272">
    <property type="protein sequence ID" value="SMB99135.1"/>
    <property type="molecule type" value="Genomic_DNA"/>
</dbReference>
<keyword evidence="11 14" id="KW-1133">Transmembrane helix</keyword>
<dbReference type="Pfam" id="PF06580">
    <property type="entry name" value="His_kinase"/>
    <property type="match status" value="1"/>
</dbReference>
<evidence type="ECO:0000256" key="4">
    <source>
        <dbReference type="ARBA" id="ARBA00022475"/>
    </source>
</evidence>
<dbReference type="InterPro" id="IPR005467">
    <property type="entry name" value="His_kinase_dom"/>
</dbReference>
<evidence type="ECO:0000256" key="9">
    <source>
        <dbReference type="ARBA" id="ARBA00022777"/>
    </source>
</evidence>
<evidence type="ECO:0000256" key="12">
    <source>
        <dbReference type="ARBA" id="ARBA00023012"/>
    </source>
</evidence>
<dbReference type="InterPro" id="IPR003594">
    <property type="entry name" value="HATPase_dom"/>
</dbReference>
<dbReference type="Proteomes" id="UP000192569">
    <property type="component" value="Chromosome I"/>
</dbReference>
<protein>
    <recommendedName>
        <fullName evidence="3">histidine kinase</fullName>
        <ecNumber evidence="3">2.7.13.3</ecNumber>
    </recommendedName>
</protein>
<dbReference type="EC" id="2.7.13.3" evidence="3"/>
<accession>A0A1W1W0K4</accession>
<keyword evidence="7 14" id="KW-0812">Transmembrane</keyword>
<evidence type="ECO:0000313" key="17">
    <source>
        <dbReference type="Proteomes" id="UP000192569"/>
    </source>
</evidence>
<dbReference type="InterPro" id="IPR011620">
    <property type="entry name" value="Sig_transdc_His_kinase_LytS_TM"/>
</dbReference>
<keyword evidence="4" id="KW-1003">Cell membrane</keyword>
<dbReference type="OrthoDB" id="9809348at2"/>
<dbReference type="InterPro" id="IPR050640">
    <property type="entry name" value="Bact_2-comp_sensor_kinase"/>
</dbReference>
<dbReference type="PANTHER" id="PTHR34220:SF7">
    <property type="entry name" value="SENSOR HISTIDINE KINASE YPDA"/>
    <property type="match status" value="1"/>
</dbReference>
<feature type="transmembrane region" description="Helical" evidence="14">
    <location>
        <begin position="6"/>
        <end position="22"/>
    </location>
</feature>
<dbReference type="SMART" id="SM00065">
    <property type="entry name" value="GAF"/>
    <property type="match status" value="1"/>
</dbReference>
<feature type="transmembrane region" description="Helical" evidence="14">
    <location>
        <begin position="99"/>
        <end position="121"/>
    </location>
</feature>
<dbReference type="Gene3D" id="3.30.450.40">
    <property type="match status" value="1"/>
</dbReference>
<comment type="subcellular location">
    <subcellularLocation>
        <location evidence="2">Cell membrane</location>
        <topology evidence="2">Multi-pass membrane protein</topology>
    </subcellularLocation>
</comment>
<dbReference type="PANTHER" id="PTHR34220">
    <property type="entry name" value="SENSOR HISTIDINE KINASE YPDA"/>
    <property type="match status" value="1"/>
</dbReference>
<sequence>MLELFPALIERMSVVITLAFVLTRSQSFRRLLQDKANLKQKILLILIFGLLGILGSYTGIPIQGALANSRVIAPLVGGLFGGPAVGLAAGFIAGAHRYFLGGFTAFSCGLSTTVEGFLGGLVSLRYRQKKLPWQVAFLTGFSAEVLQMLIILALSRPLDAAWSLVKIIGLPMILVNATGIALAVVIIQNVLHEQEIAGAIQAQKALKIADRTLPFLRQGLNEVSAQETAAIILEATEVEAVAITAGEEILAHLGAGYDHHRPGQKALTAATREALATGQIRIAQTPQEIGCHYPGCPLKAAVVVPLQSRGRVIGTLKLYHTRCNAIGPLDLELAAGLGHLFSTQLELAELDRQEKLLTRAEIRALQAQINPHFLFNALNTIMAVCRTEPDNARRLLGYLGDFFRRNLQHPEQTVTLATEIEHVRSYLAIEKARFGPRLEVEIDVEPAAGRYLLPALTLQPLVENAVKHGILPKKEGGKVTITAKEVGDKAVVRVEDDGVGINLAKATRLLEENNPTNNNLGLRNVHDRLRLLYGPVSGLKIYLKPNGGTIVEFSLPKLSQESLKEVIAS</sequence>
<dbReference type="GO" id="GO:0071555">
    <property type="term" value="P:cell wall organization"/>
    <property type="evidence" value="ECO:0007669"/>
    <property type="project" value="InterPro"/>
</dbReference>
<dbReference type="Gene3D" id="3.30.565.10">
    <property type="entry name" value="Histidine kinase-like ATPase, C-terminal domain"/>
    <property type="match status" value="1"/>
</dbReference>
<dbReference type="Pfam" id="PF07694">
    <property type="entry name" value="5TM-5TMR_LYT"/>
    <property type="match status" value="1"/>
</dbReference>
<evidence type="ECO:0000313" key="16">
    <source>
        <dbReference type="EMBL" id="SMB99135.1"/>
    </source>
</evidence>
<evidence type="ECO:0000256" key="13">
    <source>
        <dbReference type="ARBA" id="ARBA00023136"/>
    </source>
</evidence>
<feature type="domain" description="Histidine kinase" evidence="15">
    <location>
        <begin position="390"/>
        <end position="559"/>
    </location>
</feature>